<keyword evidence="2" id="KW-1185">Reference proteome</keyword>
<protein>
    <submittedName>
        <fullName evidence="1">Uncharacterized protein</fullName>
    </submittedName>
</protein>
<evidence type="ECO:0000313" key="2">
    <source>
        <dbReference type="Proteomes" id="UP001407347"/>
    </source>
</evidence>
<accession>A0ABV0A389</accession>
<dbReference type="Proteomes" id="UP001407347">
    <property type="component" value="Unassembled WGS sequence"/>
</dbReference>
<dbReference type="SUPFAM" id="SSF48295">
    <property type="entry name" value="TrpR-like"/>
    <property type="match status" value="1"/>
</dbReference>
<reference evidence="1 2" key="1">
    <citation type="journal article" date="2023" name="PLoS ONE">
        <title>Complete genome assembly of Hawai'i environmental nontuberculous mycobacteria reveals unexpected co-isolation with methylobacteria.</title>
        <authorList>
            <person name="Hendrix J."/>
            <person name="Epperson L.E."/>
            <person name="Tong E.I."/>
            <person name="Chan Y.L."/>
            <person name="Hasan N.A."/>
            <person name="Dawrs S.N."/>
            <person name="Norton G.J."/>
            <person name="Virdi R."/>
            <person name="Crooks J.L."/>
            <person name="Chan E.D."/>
            <person name="Honda J.R."/>
            <person name="Strong M."/>
        </authorList>
    </citation>
    <scope>NUCLEOTIDE SEQUENCE [LARGE SCALE GENOMIC DNA]</scope>
    <source>
        <strain evidence="1 2">NJH_HI04-1</strain>
    </source>
</reference>
<gene>
    <name evidence="1" type="ORF">PUR29_32890</name>
</gene>
<dbReference type="InterPro" id="IPR010921">
    <property type="entry name" value="Trp_repressor/repl_initiator"/>
</dbReference>
<dbReference type="Gene3D" id="1.10.1750.10">
    <property type="match status" value="1"/>
</dbReference>
<organism evidence="1 2">
    <name type="scientific">Methylobacterium ajmalii</name>
    <dbReference type="NCBI Taxonomy" id="2738439"/>
    <lineage>
        <taxon>Bacteria</taxon>
        <taxon>Pseudomonadati</taxon>
        <taxon>Pseudomonadota</taxon>
        <taxon>Alphaproteobacteria</taxon>
        <taxon>Hyphomicrobiales</taxon>
        <taxon>Methylobacteriaceae</taxon>
        <taxon>Methylobacterium</taxon>
    </lineage>
</organism>
<sequence length="86" mass="9690">MASAHREIMARCAAEHGVTVDDILGRSTHPRILAARYAALAACHEAFPGETAHRLSEWFRKDRTWAWQGLRRLSGTYRSSRKARAA</sequence>
<evidence type="ECO:0000313" key="1">
    <source>
        <dbReference type="EMBL" id="MEN3238246.1"/>
    </source>
</evidence>
<dbReference type="RefSeq" id="WP_346013547.1">
    <property type="nucleotide sequence ID" value="NZ_JAQYXP010000005.1"/>
</dbReference>
<comment type="caution">
    <text evidence="1">The sequence shown here is derived from an EMBL/GenBank/DDBJ whole genome shotgun (WGS) entry which is preliminary data.</text>
</comment>
<proteinExistence type="predicted"/>
<dbReference type="EMBL" id="JAQYXP010000005">
    <property type="protein sequence ID" value="MEN3238246.1"/>
    <property type="molecule type" value="Genomic_DNA"/>
</dbReference>
<name>A0ABV0A389_9HYPH</name>